<evidence type="ECO:0000256" key="3">
    <source>
        <dbReference type="SAM" id="Phobius"/>
    </source>
</evidence>
<dbReference type="AlphaFoldDB" id="A0A4R7G3G9"/>
<evidence type="ECO:0000256" key="1">
    <source>
        <dbReference type="ARBA" id="ARBA00006068"/>
    </source>
</evidence>
<reference evidence="5 6" key="1">
    <citation type="submission" date="2019-03" db="EMBL/GenBank/DDBJ databases">
        <title>Genomic Encyclopedia of Type Strains, Phase III (KMG-III): the genomes of soil and plant-associated and newly described type strains.</title>
        <authorList>
            <person name="Whitman W."/>
        </authorList>
    </citation>
    <scope>NUCLEOTIDE SEQUENCE [LARGE SCALE GENOMIC DNA]</scope>
    <source>
        <strain evidence="5 6">DSM 27373</strain>
    </source>
</reference>
<dbReference type="Gene3D" id="3.40.630.190">
    <property type="entry name" value="LCP protein"/>
    <property type="match status" value="1"/>
</dbReference>
<dbReference type="EMBL" id="SOAN01000005">
    <property type="protein sequence ID" value="TDS85865.1"/>
    <property type="molecule type" value="Genomic_DNA"/>
</dbReference>
<proteinExistence type="inferred from homology"/>
<dbReference type="NCBIfam" id="TIGR00350">
    <property type="entry name" value="lytR_cpsA_psr"/>
    <property type="match status" value="1"/>
</dbReference>
<feature type="transmembrane region" description="Helical" evidence="3">
    <location>
        <begin position="68"/>
        <end position="87"/>
    </location>
</feature>
<gene>
    <name evidence="5" type="ORF">EV640_105217</name>
</gene>
<dbReference type="Proteomes" id="UP000294506">
    <property type="component" value="Unassembled WGS sequence"/>
</dbReference>
<dbReference type="RefSeq" id="WP_133726243.1">
    <property type="nucleotide sequence ID" value="NZ_SOAN01000005.1"/>
</dbReference>
<feature type="domain" description="Cell envelope-related transcriptional attenuator" evidence="4">
    <location>
        <begin position="147"/>
        <end position="291"/>
    </location>
</feature>
<evidence type="ECO:0000313" key="5">
    <source>
        <dbReference type="EMBL" id="TDS85865.1"/>
    </source>
</evidence>
<dbReference type="Pfam" id="PF03816">
    <property type="entry name" value="LytR_cpsA_psr"/>
    <property type="match status" value="1"/>
</dbReference>
<keyword evidence="3" id="KW-0472">Membrane</keyword>
<accession>A0A4R7G3G9</accession>
<comment type="similarity">
    <text evidence="1">Belongs to the LytR/CpsA/Psr (LCP) family.</text>
</comment>
<dbReference type="InterPro" id="IPR050922">
    <property type="entry name" value="LytR/CpsA/Psr_CW_biosynth"/>
</dbReference>
<feature type="compositionally biased region" description="Polar residues" evidence="2">
    <location>
        <begin position="28"/>
        <end position="43"/>
    </location>
</feature>
<evidence type="ECO:0000259" key="4">
    <source>
        <dbReference type="Pfam" id="PF03816"/>
    </source>
</evidence>
<feature type="region of interest" description="Disordered" evidence="2">
    <location>
        <begin position="1"/>
        <end position="59"/>
    </location>
</feature>
<sequence>MADKNSPEPQPHRARRAARLPGGPAAASKSTNPDDTEEPTVTVSGAEDAAAEDTPKDPSRRRRLIRNGLIAVAVLLVVAVGAGLLYVNQLRTTFDEQRNVLDLGLGGDDTAGRTEDGTVNMLLLGSDSRGEDDMEYRGEIGDNASERSDTMMFVHIPADRSGVYVMSIVRDLWVDVPGEGQGRVNSALGVGGYPLVVDTVEELLNTHIDHVAIIDFEGFSDLTRALGGVYVDNPRPFSAGQQNPAFYPEGTIRLEGDNALRFVRERKSFPDGDFSRVQNQQLVINGIVDQLLSSDTLTNPQRVMDVVNGIVPYLSVDDGLDANTIAAYALEMRDLRSGDIEMFTIPTGEMATTASGAQVILKDEEMLELLQRSLKNDNMEGFIDYIELQESQDGQQ</sequence>
<dbReference type="PANTHER" id="PTHR33392">
    <property type="entry name" value="POLYISOPRENYL-TEICHOIC ACID--PEPTIDOGLYCAN TEICHOIC ACID TRANSFERASE TAGU"/>
    <property type="match status" value="1"/>
</dbReference>
<dbReference type="PANTHER" id="PTHR33392:SF6">
    <property type="entry name" value="POLYISOPRENYL-TEICHOIC ACID--PEPTIDOGLYCAN TEICHOIC ACID TRANSFERASE TAGU"/>
    <property type="match status" value="1"/>
</dbReference>
<keyword evidence="3" id="KW-1133">Transmembrane helix</keyword>
<organism evidence="5 6">
    <name type="scientific">Nesterenkonia aurantiaca</name>
    <dbReference type="NCBI Taxonomy" id="1436010"/>
    <lineage>
        <taxon>Bacteria</taxon>
        <taxon>Bacillati</taxon>
        <taxon>Actinomycetota</taxon>
        <taxon>Actinomycetes</taxon>
        <taxon>Micrococcales</taxon>
        <taxon>Micrococcaceae</taxon>
        <taxon>Nesterenkonia</taxon>
    </lineage>
</organism>
<keyword evidence="3" id="KW-0812">Transmembrane</keyword>
<comment type="caution">
    <text evidence="5">The sequence shown here is derived from an EMBL/GenBank/DDBJ whole genome shotgun (WGS) entry which is preliminary data.</text>
</comment>
<name>A0A4R7G3G9_9MICC</name>
<keyword evidence="6" id="KW-1185">Reference proteome</keyword>
<evidence type="ECO:0000256" key="2">
    <source>
        <dbReference type="SAM" id="MobiDB-lite"/>
    </source>
</evidence>
<evidence type="ECO:0000313" key="6">
    <source>
        <dbReference type="Proteomes" id="UP000294506"/>
    </source>
</evidence>
<dbReference type="InterPro" id="IPR004474">
    <property type="entry name" value="LytR_CpsA_psr"/>
</dbReference>
<protein>
    <submittedName>
        <fullName evidence="5">LytR family transcriptional attenuator</fullName>
    </submittedName>
</protein>